<keyword evidence="9" id="KW-1185">Reference proteome</keyword>
<dbReference type="OrthoDB" id="5322100at2759"/>
<keyword evidence="5" id="KW-0965">Cell junction</keyword>
<evidence type="ECO:0000256" key="5">
    <source>
        <dbReference type="ARBA" id="ARBA00022949"/>
    </source>
</evidence>
<dbReference type="GO" id="GO:0005737">
    <property type="term" value="C:cytoplasm"/>
    <property type="evidence" value="ECO:0007669"/>
    <property type="project" value="TreeGrafter"/>
</dbReference>
<evidence type="ECO:0000313" key="9">
    <source>
        <dbReference type="Proteomes" id="UP001163046"/>
    </source>
</evidence>
<evidence type="ECO:0000256" key="4">
    <source>
        <dbReference type="ARBA" id="ARBA00022889"/>
    </source>
</evidence>
<dbReference type="GO" id="GO:0005886">
    <property type="term" value="C:plasma membrane"/>
    <property type="evidence" value="ECO:0007669"/>
    <property type="project" value="TreeGrafter"/>
</dbReference>
<feature type="compositionally biased region" description="Basic and acidic residues" evidence="7">
    <location>
        <begin position="33"/>
        <end position="44"/>
    </location>
</feature>
<dbReference type="InterPro" id="IPR016024">
    <property type="entry name" value="ARM-type_fold"/>
</dbReference>
<reference evidence="8" key="1">
    <citation type="submission" date="2023-01" db="EMBL/GenBank/DDBJ databases">
        <title>Genome assembly of the deep-sea coral Lophelia pertusa.</title>
        <authorList>
            <person name="Herrera S."/>
            <person name="Cordes E."/>
        </authorList>
    </citation>
    <scope>NUCLEOTIDE SEQUENCE</scope>
    <source>
        <strain evidence="8">USNM1676648</strain>
        <tissue evidence="8">Polyp</tissue>
    </source>
</reference>
<evidence type="ECO:0000256" key="6">
    <source>
        <dbReference type="PROSITE-ProRule" id="PRU00259"/>
    </source>
</evidence>
<evidence type="ECO:0000313" key="8">
    <source>
        <dbReference type="EMBL" id="KAJ7392189.1"/>
    </source>
</evidence>
<dbReference type="GO" id="GO:0005912">
    <property type="term" value="C:adherens junction"/>
    <property type="evidence" value="ECO:0007669"/>
    <property type="project" value="TreeGrafter"/>
</dbReference>
<evidence type="ECO:0000256" key="1">
    <source>
        <dbReference type="ARBA" id="ARBA00004282"/>
    </source>
</evidence>
<gene>
    <name evidence="8" type="ORF">OS493_013562</name>
</gene>
<sequence>MTTRTLTWTPLQSRNNRARAVLQGAGGRKKKKVPNDKRPMDRPKGPPQGVELIWQPQTVQQYHMLLRKSKNIETLEGSAGALHNLTACSWKSLKIEYCFQCNNVFIYSTVGDQIRGDTRRAQAIPQLVELLRIDYDPTIRAAAIALRNLCVDSENKRTVGEKAIIHLVHRLPTGEEEERLVRDPTVASLLCAIYQLTNKNDKNSKYLRKTKGIQKMVRIATDQNKLYSPRVIKIANQVLANLWSHSQLQQQIKNEGWQYDANKKRRTSSCADGLRRYLPPSNTRRSDPKRSEQCSIGERR</sequence>
<dbReference type="GO" id="GO:0005634">
    <property type="term" value="C:nucleus"/>
    <property type="evidence" value="ECO:0007669"/>
    <property type="project" value="TreeGrafter"/>
</dbReference>
<feature type="compositionally biased region" description="Basic and acidic residues" evidence="7">
    <location>
        <begin position="284"/>
        <end position="300"/>
    </location>
</feature>
<dbReference type="SMART" id="SM00185">
    <property type="entry name" value="ARM"/>
    <property type="match status" value="3"/>
</dbReference>
<dbReference type="Proteomes" id="UP001163046">
    <property type="component" value="Unassembled WGS sequence"/>
</dbReference>
<dbReference type="SUPFAM" id="SSF48371">
    <property type="entry name" value="ARM repeat"/>
    <property type="match status" value="1"/>
</dbReference>
<dbReference type="InterPro" id="IPR028435">
    <property type="entry name" value="Plakophilin/d_Catenin"/>
</dbReference>
<feature type="region of interest" description="Disordered" evidence="7">
    <location>
        <begin position="17"/>
        <end position="49"/>
    </location>
</feature>
<feature type="repeat" description="ARM" evidence="6">
    <location>
        <begin position="122"/>
        <end position="159"/>
    </location>
</feature>
<evidence type="ECO:0000256" key="3">
    <source>
        <dbReference type="ARBA" id="ARBA00022737"/>
    </source>
</evidence>
<dbReference type="PANTHER" id="PTHR10372">
    <property type="entry name" value="PLAKOPHILLIN-RELATED"/>
    <property type="match status" value="1"/>
</dbReference>
<accession>A0A9X0DBQ2</accession>
<dbReference type="InterPro" id="IPR000225">
    <property type="entry name" value="Armadillo"/>
</dbReference>
<dbReference type="AlphaFoldDB" id="A0A9X0DBQ2"/>
<comment type="caution">
    <text evidence="8">The sequence shown here is derived from an EMBL/GenBank/DDBJ whole genome shotgun (WGS) entry which is preliminary data.</text>
</comment>
<dbReference type="InterPro" id="IPR011989">
    <property type="entry name" value="ARM-like"/>
</dbReference>
<keyword evidence="4" id="KW-0130">Cell adhesion</keyword>
<dbReference type="EMBL" id="MU825402">
    <property type="protein sequence ID" value="KAJ7392189.1"/>
    <property type="molecule type" value="Genomic_DNA"/>
</dbReference>
<dbReference type="PANTHER" id="PTHR10372:SF27">
    <property type="entry name" value="ADHERENS JUNCTION PROTEIN P120"/>
    <property type="match status" value="1"/>
</dbReference>
<proteinExistence type="inferred from homology"/>
<organism evidence="8 9">
    <name type="scientific">Desmophyllum pertusum</name>
    <dbReference type="NCBI Taxonomy" id="174260"/>
    <lineage>
        <taxon>Eukaryota</taxon>
        <taxon>Metazoa</taxon>
        <taxon>Cnidaria</taxon>
        <taxon>Anthozoa</taxon>
        <taxon>Hexacorallia</taxon>
        <taxon>Scleractinia</taxon>
        <taxon>Caryophylliina</taxon>
        <taxon>Caryophylliidae</taxon>
        <taxon>Desmophyllum</taxon>
    </lineage>
</organism>
<name>A0A9X0DBQ2_9CNID</name>
<comment type="similarity">
    <text evidence="2">Belongs to the beta-catenin family.</text>
</comment>
<dbReference type="Gene3D" id="1.25.10.10">
    <property type="entry name" value="Leucine-rich Repeat Variant"/>
    <property type="match status" value="1"/>
</dbReference>
<protein>
    <submittedName>
        <fullName evidence="8">Uncharacterized protein</fullName>
    </submittedName>
</protein>
<evidence type="ECO:0000256" key="7">
    <source>
        <dbReference type="SAM" id="MobiDB-lite"/>
    </source>
</evidence>
<dbReference type="GO" id="GO:0098609">
    <property type="term" value="P:cell-cell adhesion"/>
    <property type="evidence" value="ECO:0007669"/>
    <property type="project" value="InterPro"/>
</dbReference>
<keyword evidence="3" id="KW-0677">Repeat</keyword>
<comment type="subcellular location">
    <subcellularLocation>
        <location evidence="1">Cell junction</location>
    </subcellularLocation>
</comment>
<dbReference type="PROSITE" id="PS50176">
    <property type="entry name" value="ARM_REPEAT"/>
    <property type="match status" value="1"/>
</dbReference>
<evidence type="ECO:0000256" key="2">
    <source>
        <dbReference type="ARBA" id="ARBA00005462"/>
    </source>
</evidence>
<feature type="region of interest" description="Disordered" evidence="7">
    <location>
        <begin position="270"/>
        <end position="300"/>
    </location>
</feature>